<dbReference type="STRING" id="140314.SAMN04488076_105101"/>
<gene>
    <name evidence="1" type="ORF">Tpal_857</name>
</gene>
<dbReference type="AlphaFoldDB" id="A0A143YEQ2"/>
<proteinExistence type="predicted"/>
<dbReference type="EMBL" id="FJNE01000002">
    <property type="protein sequence ID" value="CZQ87142.1"/>
    <property type="molecule type" value="Genomic_DNA"/>
</dbReference>
<dbReference type="Pfam" id="PF11217">
    <property type="entry name" value="DUF3013"/>
    <property type="match status" value="1"/>
</dbReference>
<accession>A0A143YEQ2</accession>
<sequence length="162" mass="19327">MDSDMVSLIKLKLEEQHLPCEWRLEWHKTFHTVEIVLLLEVVHPPDNTLWDKHGSTNYEDTFIFEDSILLYDRQNSKIRTDEYLASVPFDRKKGIQGGLVDTLVKNIRLTVNAANNELRDFLMDRGEPLFEMHWNEQNFLASLDTLKKIGRYDETYYRYPKY</sequence>
<keyword evidence="2" id="KW-1185">Reference proteome</keyword>
<evidence type="ECO:0000313" key="1">
    <source>
        <dbReference type="EMBL" id="CZQ87142.1"/>
    </source>
</evidence>
<name>A0A143YEQ2_9LACT</name>
<protein>
    <submittedName>
        <fullName evidence="1">Uncharacterized protein</fullName>
    </submittedName>
</protein>
<organism evidence="1 2">
    <name type="scientific">Trichococcus palustris</name>
    <dbReference type="NCBI Taxonomy" id="140314"/>
    <lineage>
        <taxon>Bacteria</taxon>
        <taxon>Bacillati</taxon>
        <taxon>Bacillota</taxon>
        <taxon>Bacilli</taxon>
        <taxon>Lactobacillales</taxon>
        <taxon>Carnobacteriaceae</taxon>
        <taxon>Trichococcus</taxon>
    </lineage>
</organism>
<dbReference type="RefSeq" id="WP_179193084.1">
    <property type="nucleotide sequence ID" value="NZ_FJNE01000002.1"/>
</dbReference>
<dbReference type="Proteomes" id="UP000242754">
    <property type="component" value="Unassembled WGS sequence"/>
</dbReference>
<dbReference type="Gene3D" id="3.40.50.11250">
    <property type="entry name" value="Protein of unknown function DUF3013"/>
    <property type="match status" value="1"/>
</dbReference>
<evidence type="ECO:0000313" key="2">
    <source>
        <dbReference type="Proteomes" id="UP000242754"/>
    </source>
</evidence>
<reference evidence="1 2" key="1">
    <citation type="submission" date="2016-02" db="EMBL/GenBank/DDBJ databases">
        <authorList>
            <person name="Wen L."/>
            <person name="He K."/>
            <person name="Yang H."/>
        </authorList>
    </citation>
    <scope>NUCLEOTIDE SEQUENCE [LARGE SCALE GENOMIC DNA]</scope>
    <source>
        <strain evidence="1">Trichococcus palustris</strain>
    </source>
</reference>
<dbReference type="InterPro" id="IPR021380">
    <property type="entry name" value="DUF3013"/>
</dbReference>